<feature type="domain" description="Bacterial Ig" evidence="3">
    <location>
        <begin position="55"/>
        <end position="141"/>
    </location>
</feature>
<dbReference type="Gene3D" id="2.60.40.3780">
    <property type="match status" value="1"/>
</dbReference>
<sequence length="230" mass="23103">MPLRPSPRRRPWRTALALAGVVGAGTLTACGGGAAPGAQGTPVRVTLGAANGTRTVQAGDRLRVTAQGGVLTEVTVADPRGRRLPGGLGGGGTVWTASEPAAPDTRYSVLARTKDDRGGEGAAKESLTTATAARLDEPAVAADGVAPGGGRHLAKADDPNLTIGRTCTDSAPGRDCGKVRVGEPSTVTASSVRGKDDTTIGIGDWNAEPVPGGRETAPSRRAADPFQSLV</sequence>
<organism evidence="4 5">
    <name type="scientific">Streptomyces nigrescens</name>
    <dbReference type="NCBI Taxonomy" id="1920"/>
    <lineage>
        <taxon>Bacteria</taxon>
        <taxon>Bacillati</taxon>
        <taxon>Actinomycetota</taxon>
        <taxon>Actinomycetes</taxon>
        <taxon>Kitasatosporales</taxon>
        <taxon>Streptomycetaceae</taxon>
        <taxon>Streptomyces</taxon>
    </lineage>
</organism>
<keyword evidence="2" id="KW-0732">Signal</keyword>
<evidence type="ECO:0000259" key="3">
    <source>
        <dbReference type="Pfam" id="PF17964"/>
    </source>
</evidence>
<reference evidence="4" key="1">
    <citation type="submission" date="2022-06" db="EMBL/GenBank/DDBJ databases">
        <title>Complete genome sequence of Streptomyces nigrescens HEK616.</title>
        <authorList>
            <person name="Asamizu S."/>
            <person name="Onaka H."/>
        </authorList>
    </citation>
    <scope>NUCLEOTIDE SEQUENCE</scope>
    <source>
        <strain evidence="4">HEK616</strain>
    </source>
</reference>
<feature type="signal peptide" evidence="2">
    <location>
        <begin position="1"/>
        <end position="29"/>
    </location>
</feature>
<proteinExistence type="predicted"/>
<evidence type="ECO:0000256" key="1">
    <source>
        <dbReference type="SAM" id="MobiDB-lite"/>
    </source>
</evidence>
<dbReference type="RefSeq" id="WP_261954616.1">
    <property type="nucleotide sequence ID" value="NZ_AP026073.1"/>
</dbReference>
<evidence type="ECO:0000256" key="2">
    <source>
        <dbReference type="SAM" id="SignalP"/>
    </source>
</evidence>
<feature type="chain" id="PRO_5045552707" description="Bacterial Ig domain-containing protein" evidence="2">
    <location>
        <begin position="30"/>
        <end position="230"/>
    </location>
</feature>
<gene>
    <name evidence="4" type="ORF">HEK616_44340</name>
</gene>
<dbReference type="Proteomes" id="UP001059597">
    <property type="component" value="Chromosome"/>
</dbReference>
<protein>
    <recommendedName>
        <fullName evidence="3">Bacterial Ig domain-containing protein</fullName>
    </recommendedName>
</protein>
<accession>A0ABM7ZXJ8</accession>
<keyword evidence="5" id="KW-1185">Reference proteome</keyword>
<feature type="region of interest" description="Disordered" evidence="1">
    <location>
        <begin position="138"/>
        <end position="160"/>
    </location>
</feature>
<dbReference type="EMBL" id="AP026073">
    <property type="protein sequence ID" value="BDM70947.1"/>
    <property type="molecule type" value="Genomic_DNA"/>
</dbReference>
<feature type="region of interest" description="Disordered" evidence="1">
    <location>
        <begin position="186"/>
        <end position="230"/>
    </location>
</feature>
<dbReference type="PROSITE" id="PS51257">
    <property type="entry name" value="PROKAR_LIPOPROTEIN"/>
    <property type="match status" value="1"/>
</dbReference>
<dbReference type="Pfam" id="PF17964">
    <property type="entry name" value="Big_10"/>
    <property type="match status" value="1"/>
</dbReference>
<evidence type="ECO:0000313" key="5">
    <source>
        <dbReference type="Proteomes" id="UP001059597"/>
    </source>
</evidence>
<evidence type="ECO:0000313" key="4">
    <source>
        <dbReference type="EMBL" id="BDM70947.1"/>
    </source>
</evidence>
<dbReference type="InterPro" id="IPR041280">
    <property type="entry name" value="Big_10"/>
</dbReference>
<name>A0ABM7ZXJ8_STRNI</name>